<dbReference type="EMBL" id="OZ037950">
    <property type="protein sequence ID" value="CAL1712609.1"/>
    <property type="molecule type" value="Genomic_DNA"/>
</dbReference>
<reference evidence="3" key="1">
    <citation type="submission" date="2024-04" db="EMBL/GenBank/DDBJ databases">
        <authorList>
            <person name="Shaw F."/>
            <person name="Minotto A."/>
        </authorList>
    </citation>
    <scope>NUCLEOTIDE SEQUENCE [LARGE SCALE GENOMIC DNA]</scope>
</reference>
<feature type="compositionally biased region" description="Low complexity" evidence="1">
    <location>
        <begin position="77"/>
        <end position="92"/>
    </location>
</feature>
<evidence type="ECO:0000313" key="3">
    <source>
        <dbReference type="Proteomes" id="UP001497453"/>
    </source>
</evidence>
<name>A0ABP1DZC0_9APHY</name>
<organism evidence="2 3">
    <name type="scientific">Somion occarium</name>
    <dbReference type="NCBI Taxonomy" id="3059160"/>
    <lineage>
        <taxon>Eukaryota</taxon>
        <taxon>Fungi</taxon>
        <taxon>Dikarya</taxon>
        <taxon>Basidiomycota</taxon>
        <taxon>Agaricomycotina</taxon>
        <taxon>Agaricomycetes</taxon>
        <taxon>Polyporales</taxon>
        <taxon>Cerrenaceae</taxon>
        <taxon>Somion</taxon>
    </lineage>
</organism>
<proteinExistence type="predicted"/>
<gene>
    <name evidence="2" type="ORF">GFSPODELE1_LOCUS8900</name>
</gene>
<protein>
    <submittedName>
        <fullName evidence="2">Uncharacterized protein</fullName>
    </submittedName>
</protein>
<feature type="region of interest" description="Disordered" evidence="1">
    <location>
        <begin position="25"/>
        <end position="92"/>
    </location>
</feature>
<feature type="compositionally biased region" description="Basic and acidic residues" evidence="1">
    <location>
        <begin position="26"/>
        <end position="55"/>
    </location>
</feature>
<sequence length="121" mass="13768">MANSEINDELSSRLQKLSGLLLAMKTESKEAPRIREEHEHDKQARREEKDKRLEQLRSQLSKLKPCREEKDQQTGTSESSASESGGISGKSSLLMKKSVDQFRNDLGGILRTFHDELREGK</sequence>
<keyword evidence="3" id="KW-1185">Reference proteome</keyword>
<accession>A0ABP1DZC0</accession>
<dbReference type="Proteomes" id="UP001497453">
    <property type="component" value="Chromosome 7"/>
</dbReference>
<evidence type="ECO:0000256" key="1">
    <source>
        <dbReference type="SAM" id="MobiDB-lite"/>
    </source>
</evidence>
<evidence type="ECO:0000313" key="2">
    <source>
        <dbReference type="EMBL" id="CAL1712609.1"/>
    </source>
</evidence>